<dbReference type="Proteomes" id="UP001138997">
    <property type="component" value="Unassembled WGS sequence"/>
</dbReference>
<evidence type="ECO:0000256" key="2">
    <source>
        <dbReference type="SAM" id="SignalP"/>
    </source>
</evidence>
<dbReference type="GO" id="GO:1904680">
    <property type="term" value="F:peptide transmembrane transporter activity"/>
    <property type="evidence" value="ECO:0007669"/>
    <property type="project" value="TreeGrafter"/>
</dbReference>
<dbReference type="Pfam" id="PF00496">
    <property type="entry name" value="SBP_bac_5"/>
    <property type="match status" value="1"/>
</dbReference>
<feature type="compositionally biased region" description="Polar residues" evidence="1">
    <location>
        <begin position="33"/>
        <end position="51"/>
    </location>
</feature>
<feature type="region of interest" description="Disordered" evidence="1">
    <location>
        <begin position="26"/>
        <end position="51"/>
    </location>
</feature>
<dbReference type="GO" id="GO:0042597">
    <property type="term" value="C:periplasmic space"/>
    <property type="evidence" value="ECO:0007669"/>
    <property type="project" value="UniProtKB-ARBA"/>
</dbReference>
<dbReference type="InterPro" id="IPR000914">
    <property type="entry name" value="SBP_5_dom"/>
</dbReference>
<dbReference type="InterPro" id="IPR030678">
    <property type="entry name" value="Peptide/Ni-bd"/>
</dbReference>
<dbReference type="EMBL" id="JAJOMB010000021">
    <property type="protein sequence ID" value="MCD5315247.1"/>
    <property type="molecule type" value="Genomic_DNA"/>
</dbReference>
<gene>
    <name evidence="4" type="ORF">LR394_30530</name>
</gene>
<dbReference type="CDD" id="cd08501">
    <property type="entry name" value="PBP2_Lpqw"/>
    <property type="match status" value="1"/>
</dbReference>
<sequence>MSRSMPGKPWIAVLVAAALTLAACSGGDDPDENQQTPDGKQNSAAPTPTTAPISISYASSREFSSYNNNIAEQANPANAVVLNHVLRGFWYFGPDGERVPDPDFGSFKQLSSNPQTVEYTFAEGATWSDGEPLDCDDAVLAWAANVGRWPTGERDQYTGDKLTAFSAINPAAWADVSMPKCADGERSFTVTFDRVFADWTSLFGPGTILPAHVVEKRSGVKDLIAAVEDGKQATMEKIGKTYNTIWVFKPGSYDQDIAPSAGPYQVASWKAGEALTLEPNPKWWGTPPAVQNVVIRMIPEDEQAQALIDGTVQVIDPTPTEAMLKTLAAAGDAVQVSSHDSFVWEHLDFNFDGQFKSRALRQAFAKCVPRQQILDELIKPANPQAQVLQSRFRLPFQEGYEQTSATGGQAYAAVDLEGSRKILKDLKKTGTKVRIAYLAPDLRREQEVKLIKKSCEKAGFKIEDAGSYTFFSSELERGDFDAALYAWTSSAMLSQTYPIYVSKGTQNFIGYSDKNVDLLLKRLYSELDPERQLSLLEQLDTALWEDVATLPLFVFPGLVASAPQVEKVQYNPSWSGPTWNANVWTETAQP</sequence>
<dbReference type="PANTHER" id="PTHR30290">
    <property type="entry name" value="PERIPLASMIC BINDING COMPONENT OF ABC TRANSPORTER"/>
    <property type="match status" value="1"/>
</dbReference>
<feature type="signal peptide" evidence="2">
    <location>
        <begin position="1"/>
        <end position="25"/>
    </location>
</feature>
<dbReference type="Gene3D" id="3.10.105.10">
    <property type="entry name" value="Dipeptide-binding Protein, Domain 3"/>
    <property type="match status" value="1"/>
</dbReference>
<evidence type="ECO:0000259" key="3">
    <source>
        <dbReference type="Pfam" id="PF00496"/>
    </source>
</evidence>
<dbReference type="InterPro" id="IPR039424">
    <property type="entry name" value="SBP_5"/>
</dbReference>
<keyword evidence="2" id="KW-0732">Signal</keyword>
<dbReference type="SUPFAM" id="SSF53850">
    <property type="entry name" value="Periplasmic binding protein-like II"/>
    <property type="match status" value="1"/>
</dbReference>
<dbReference type="GO" id="GO:0015833">
    <property type="term" value="P:peptide transport"/>
    <property type="evidence" value="ECO:0007669"/>
    <property type="project" value="TreeGrafter"/>
</dbReference>
<dbReference type="Gene3D" id="3.40.190.10">
    <property type="entry name" value="Periplasmic binding protein-like II"/>
    <property type="match status" value="1"/>
</dbReference>
<evidence type="ECO:0000256" key="1">
    <source>
        <dbReference type="SAM" id="MobiDB-lite"/>
    </source>
</evidence>
<dbReference type="PANTHER" id="PTHR30290:SF65">
    <property type="entry name" value="MONOACYL PHOSPHATIDYLINOSITOL TETRAMANNOSIDE-BINDING PROTEIN LPQW-RELATED"/>
    <property type="match status" value="1"/>
</dbReference>
<feature type="domain" description="Solute-binding protein family 5" evidence="3">
    <location>
        <begin position="109"/>
        <end position="505"/>
    </location>
</feature>
<dbReference type="RefSeq" id="WP_231448051.1">
    <property type="nucleotide sequence ID" value="NZ_JAJOMB010000021.1"/>
</dbReference>
<accession>A0A9X1NHS5</accession>
<evidence type="ECO:0000313" key="5">
    <source>
        <dbReference type="Proteomes" id="UP001138997"/>
    </source>
</evidence>
<keyword evidence="5" id="KW-1185">Reference proteome</keyword>
<reference evidence="4" key="1">
    <citation type="submission" date="2021-11" db="EMBL/GenBank/DDBJ databases">
        <title>Streptomyces corallinus and Kineosporia corallina sp. nov., two new coral-derived marine actinobacteria.</title>
        <authorList>
            <person name="Buangrab K."/>
            <person name="Sutthacheep M."/>
            <person name="Yeemin T."/>
            <person name="Harunari E."/>
            <person name="Igarashi Y."/>
            <person name="Sripreechasak P."/>
            <person name="Kanchanasin P."/>
            <person name="Tanasupawat S."/>
            <person name="Phongsopitanun W."/>
        </authorList>
    </citation>
    <scope>NUCLEOTIDE SEQUENCE</scope>
    <source>
        <strain evidence="4">JCM 31032</strain>
    </source>
</reference>
<dbReference type="AlphaFoldDB" id="A0A9X1NHS5"/>
<comment type="caution">
    <text evidence="4">The sequence shown here is derived from an EMBL/GenBank/DDBJ whole genome shotgun (WGS) entry which is preliminary data.</text>
</comment>
<organism evidence="4 5">
    <name type="scientific">Kineosporia babensis</name>
    <dbReference type="NCBI Taxonomy" id="499548"/>
    <lineage>
        <taxon>Bacteria</taxon>
        <taxon>Bacillati</taxon>
        <taxon>Actinomycetota</taxon>
        <taxon>Actinomycetes</taxon>
        <taxon>Kineosporiales</taxon>
        <taxon>Kineosporiaceae</taxon>
        <taxon>Kineosporia</taxon>
    </lineage>
</organism>
<dbReference type="GO" id="GO:0043190">
    <property type="term" value="C:ATP-binding cassette (ABC) transporter complex"/>
    <property type="evidence" value="ECO:0007669"/>
    <property type="project" value="InterPro"/>
</dbReference>
<dbReference type="PROSITE" id="PS51257">
    <property type="entry name" value="PROKAR_LIPOPROTEIN"/>
    <property type="match status" value="1"/>
</dbReference>
<evidence type="ECO:0000313" key="4">
    <source>
        <dbReference type="EMBL" id="MCD5315247.1"/>
    </source>
</evidence>
<name>A0A9X1NHS5_9ACTN</name>
<feature type="chain" id="PRO_5040869148" evidence="2">
    <location>
        <begin position="26"/>
        <end position="590"/>
    </location>
</feature>
<dbReference type="PIRSF" id="PIRSF002741">
    <property type="entry name" value="MppA"/>
    <property type="match status" value="1"/>
</dbReference>
<proteinExistence type="predicted"/>
<protein>
    <submittedName>
        <fullName evidence="4">ABC transporter family substrate-binding protein</fullName>
    </submittedName>
</protein>